<dbReference type="SUPFAM" id="SSF55961">
    <property type="entry name" value="Bet v1-like"/>
    <property type="match status" value="1"/>
</dbReference>
<dbReference type="Proteomes" id="UP001610861">
    <property type="component" value="Unassembled WGS sequence"/>
</dbReference>
<dbReference type="EMBL" id="JBIQWL010000002">
    <property type="protein sequence ID" value="MFH8249778.1"/>
    <property type="molecule type" value="Genomic_DNA"/>
</dbReference>
<evidence type="ECO:0000313" key="1">
    <source>
        <dbReference type="EMBL" id="MFH8249778.1"/>
    </source>
</evidence>
<reference evidence="1 2" key="1">
    <citation type="submission" date="2024-09" db="EMBL/GenBank/DDBJ databases">
        <authorList>
            <person name="Pan X."/>
        </authorList>
    </citation>
    <scope>NUCLEOTIDE SEQUENCE [LARGE SCALE GENOMIC DNA]</scope>
    <source>
        <strain evidence="1 2">B2969</strain>
    </source>
</reference>
<proteinExistence type="predicted"/>
<comment type="caution">
    <text evidence="1">The sequence shown here is derived from an EMBL/GenBank/DDBJ whole genome shotgun (WGS) entry which is preliminary data.</text>
</comment>
<name>A0ABW7Q6I5_9MICO</name>
<sequence length="147" mass="16013">MPHRPRHVCTGSLTVALPSEEAFPLFTARGETLWVPDWTPEFFADVDDDTAVGTVWRTHAGDHETTWIVVASEPPHAATYARVTPGHSATTVRVRLEPSPEGSIVRVGYDITSLDESADDELASFAAHFDDMLAEWARLIAAALDGS</sequence>
<keyword evidence="2" id="KW-1185">Reference proteome</keyword>
<accession>A0ABW7Q6I5</accession>
<dbReference type="RefSeq" id="WP_396639733.1">
    <property type="nucleotide sequence ID" value="NZ_JBIQWL010000002.1"/>
</dbReference>
<dbReference type="InterPro" id="IPR023393">
    <property type="entry name" value="START-like_dom_sf"/>
</dbReference>
<evidence type="ECO:0000313" key="2">
    <source>
        <dbReference type="Proteomes" id="UP001610861"/>
    </source>
</evidence>
<evidence type="ECO:0008006" key="3">
    <source>
        <dbReference type="Google" id="ProtNLM"/>
    </source>
</evidence>
<organism evidence="1 2">
    <name type="scientific">Microbacterium alkaliflavum</name>
    <dbReference type="NCBI Taxonomy" id="3248839"/>
    <lineage>
        <taxon>Bacteria</taxon>
        <taxon>Bacillati</taxon>
        <taxon>Actinomycetota</taxon>
        <taxon>Actinomycetes</taxon>
        <taxon>Micrococcales</taxon>
        <taxon>Microbacteriaceae</taxon>
        <taxon>Microbacterium</taxon>
    </lineage>
</organism>
<gene>
    <name evidence="1" type="ORF">ACH3VR_05340</name>
</gene>
<dbReference type="Gene3D" id="3.30.530.20">
    <property type="match status" value="1"/>
</dbReference>
<protein>
    <recommendedName>
        <fullName evidence="3">SRPBCC family protein</fullName>
    </recommendedName>
</protein>